<dbReference type="AlphaFoldDB" id="A0A8S1YJS3"/>
<name>A0A8S1YJS3_9CILI</name>
<sequence>MTRLNLQKINKNKFKVKNLKLILLNGFNLENNYVNVDITLKISFLLDDILPIQQFFQLNFMGKFLFRKFKIQILLLLIQHFLSLTNNSFKQRFKNLHSRIVSQVNLHYSILAIMRKQQRLKISLQETIQYFMTLKCIHVTLLFLILSKPIFILKQLEVIYSPIMTILKINIDYSQNNSEQSYRIFIISSLFIFNLQIKEFDNLVLKSIIFILELKMVNFMKQNLYLSQFFLQIFQTSLFDIYNILYKNIYLYYLFKNSLINLNCHYFQVKNAQSFSFVRLGYVLSQRYSKFWGQRRQLLR</sequence>
<dbReference type="Proteomes" id="UP000689195">
    <property type="component" value="Unassembled WGS sequence"/>
</dbReference>
<evidence type="ECO:0008006" key="4">
    <source>
        <dbReference type="Google" id="ProtNLM"/>
    </source>
</evidence>
<evidence type="ECO:0000313" key="3">
    <source>
        <dbReference type="Proteomes" id="UP000689195"/>
    </source>
</evidence>
<evidence type="ECO:0000256" key="1">
    <source>
        <dbReference type="SAM" id="Phobius"/>
    </source>
</evidence>
<organism evidence="2 3">
    <name type="scientific">Paramecium pentaurelia</name>
    <dbReference type="NCBI Taxonomy" id="43138"/>
    <lineage>
        <taxon>Eukaryota</taxon>
        <taxon>Sar</taxon>
        <taxon>Alveolata</taxon>
        <taxon>Ciliophora</taxon>
        <taxon>Intramacronucleata</taxon>
        <taxon>Oligohymenophorea</taxon>
        <taxon>Peniculida</taxon>
        <taxon>Parameciidae</taxon>
        <taxon>Paramecium</taxon>
    </lineage>
</organism>
<keyword evidence="3" id="KW-1185">Reference proteome</keyword>
<feature type="transmembrane region" description="Helical" evidence="1">
    <location>
        <begin position="128"/>
        <end position="146"/>
    </location>
</feature>
<protein>
    <recommendedName>
        <fullName evidence="4">Transmembrane protein</fullName>
    </recommendedName>
</protein>
<dbReference type="EMBL" id="CAJJDO010000188">
    <property type="protein sequence ID" value="CAD8213843.1"/>
    <property type="molecule type" value="Genomic_DNA"/>
</dbReference>
<accession>A0A8S1YJS3</accession>
<reference evidence="2" key="1">
    <citation type="submission" date="2021-01" db="EMBL/GenBank/DDBJ databases">
        <authorList>
            <consortium name="Genoscope - CEA"/>
            <person name="William W."/>
        </authorList>
    </citation>
    <scope>NUCLEOTIDE SEQUENCE</scope>
</reference>
<keyword evidence="1" id="KW-1133">Transmembrane helix</keyword>
<evidence type="ECO:0000313" key="2">
    <source>
        <dbReference type="EMBL" id="CAD8213843.1"/>
    </source>
</evidence>
<proteinExistence type="predicted"/>
<gene>
    <name evidence="2" type="ORF">PPENT_87.1.T1880001</name>
</gene>
<keyword evidence="1" id="KW-0812">Transmembrane</keyword>
<keyword evidence="1" id="KW-0472">Membrane</keyword>
<comment type="caution">
    <text evidence="2">The sequence shown here is derived from an EMBL/GenBank/DDBJ whole genome shotgun (WGS) entry which is preliminary data.</text>
</comment>